<dbReference type="PROSITE" id="PS51475">
    <property type="entry name" value="PROTEASOME_ALPHA_2"/>
    <property type="match status" value="1"/>
</dbReference>
<protein>
    <recommendedName>
        <fullName evidence="3">Proteasome subunit alpha type-5</fullName>
    </recommendedName>
</protein>
<dbReference type="AlphaFoldDB" id="A0A1V9YRC4"/>
<evidence type="ECO:0000256" key="3">
    <source>
        <dbReference type="ARBA" id="ARBA00021343"/>
    </source>
</evidence>
<evidence type="ECO:0000256" key="4">
    <source>
        <dbReference type="ARBA" id="ARBA00022490"/>
    </source>
</evidence>
<dbReference type="InterPro" id="IPR050115">
    <property type="entry name" value="Proteasome_alpha"/>
</dbReference>
<dbReference type="GO" id="GO:0019773">
    <property type="term" value="C:proteasome core complex, alpha-subunit complex"/>
    <property type="evidence" value="ECO:0007669"/>
    <property type="project" value="UniProtKB-UniRule"/>
</dbReference>
<dbReference type="Gene3D" id="3.60.20.10">
    <property type="entry name" value="Glutamine Phosphoribosylpyrophosphate, subunit 1, domain 1"/>
    <property type="match status" value="1"/>
</dbReference>
<dbReference type="InterPro" id="IPR029033">
    <property type="entry name" value="His_PPase_superfam"/>
</dbReference>
<keyword evidence="5 7" id="KW-0647">Proteasome</keyword>
<dbReference type="PROSITE" id="PS00388">
    <property type="entry name" value="PROTEASOME_ALPHA_1"/>
    <property type="match status" value="1"/>
</dbReference>
<dbReference type="InterPro" id="IPR033812">
    <property type="entry name" value="Proteasome_alpha_type_5"/>
</dbReference>
<dbReference type="FunFam" id="3.60.20.10:FF:000019">
    <property type="entry name" value="Proteasome subunit alpha type"/>
    <property type="match status" value="1"/>
</dbReference>
<dbReference type="NCBIfam" id="NF003075">
    <property type="entry name" value="PRK03996.1"/>
    <property type="match status" value="1"/>
</dbReference>
<name>A0A1V9YRC4_ACHHY</name>
<evidence type="ECO:0000313" key="10">
    <source>
        <dbReference type="Proteomes" id="UP000243579"/>
    </source>
</evidence>
<proteinExistence type="inferred from homology"/>
<dbReference type="InterPro" id="IPR013078">
    <property type="entry name" value="His_Pase_superF_clade-1"/>
</dbReference>
<comment type="subcellular location">
    <subcellularLocation>
        <location evidence="2">Cytoplasm</location>
    </subcellularLocation>
    <subcellularLocation>
        <location evidence="1">Nucleus</location>
    </subcellularLocation>
</comment>
<dbReference type="InterPro" id="IPR000426">
    <property type="entry name" value="Proteasome_asu_N"/>
</dbReference>
<dbReference type="OrthoDB" id="431557at2759"/>
<dbReference type="GO" id="GO:0005634">
    <property type="term" value="C:nucleus"/>
    <property type="evidence" value="ECO:0007669"/>
    <property type="project" value="UniProtKB-SubCell"/>
</dbReference>
<evidence type="ECO:0000256" key="1">
    <source>
        <dbReference type="ARBA" id="ARBA00004123"/>
    </source>
</evidence>
<dbReference type="InterPro" id="IPR029055">
    <property type="entry name" value="Ntn_hydrolases_N"/>
</dbReference>
<dbReference type="Pfam" id="PF00300">
    <property type="entry name" value="His_Phos_1"/>
    <property type="match status" value="1"/>
</dbReference>
<evidence type="ECO:0000256" key="2">
    <source>
        <dbReference type="ARBA" id="ARBA00004496"/>
    </source>
</evidence>
<organism evidence="9 10">
    <name type="scientific">Achlya hypogyna</name>
    <name type="common">Oomycete</name>
    <name type="synonym">Protoachlya hypogyna</name>
    <dbReference type="NCBI Taxonomy" id="1202772"/>
    <lineage>
        <taxon>Eukaryota</taxon>
        <taxon>Sar</taxon>
        <taxon>Stramenopiles</taxon>
        <taxon>Oomycota</taxon>
        <taxon>Saprolegniomycetes</taxon>
        <taxon>Saprolegniales</taxon>
        <taxon>Achlyaceae</taxon>
        <taxon>Achlya</taxon>
    </lineage>
</organism>
<dbReference type="InterPro" id="IPR023332">
    <property type="entry name" value="Proteasome_alpha-type"/>
</dbReference>
<comment type="caution">
    <text evidence="9">The sequence shown here is derived from an EMBL/GenBank/DDBJ whole genome shotgun (WGS) entry which is preliminary data.</text>
</comment>
<dbReference type="SUPFAM" id="SSF53254">
    <property type="entry name" value="Phosphoglycerate mutase-like"/>
    <property type="match status" value="1"/>
</dbReference>
<feature type="domain" description="Proteasome alpha-type subunits" evidence="8">
    <location>
        <begin position="38"/>
        <end position="60"/>
    </location>
</feature>
<gene>
    <name evidence="9" type="ORF">ACHHYP_06879</name>
</gene>
<accession>A0A1V9YRC4</accession>
<dbReference type="SMART" id="SM00948">
    <property type="entry name" value="Proteasome_A_N"/>
    <property type="match status" value="1"/>
</dbReference>
<dbReference type="Pfam" id="PF00227">
    <property type="entry name" value="Proteasome"/>
    <property type="match status" value="1"/>
</dbReference>
<dbReference type="SUPFAM" id="SSF56235">
    <property type="entry name" value="N-terminal nucleophile aminohydrolases (Ntn hydrolases)"/>
    <property type="match status" value="1"/>
</dbReference>
<evidence type="ECO:0000313" key="9">
    <source>
        <dbReference type="EMBL" id="OQR88324.1"/>
    </source>
</evidence>
<dbReference type="InterPro" id="IPR001353">
    <property type="entry name" value="Proteasome_sua/b"/>
</dbReference>
<keyword evidence="6" id="KW-0539">Nucleus</keyword>
<reference evidence="9 10" key="1">
    <citation type="journal article" date="2014" name="Genome Biol. Evol.">
        <title>The secreted proteins of Achlya hypogyna and Thraustotheca clavata identify the ancestral oomycete secretome and reveal gene acquisitions by horizontal gene transfer.</title>
        <authorList>
            <person name="Misner I."/>
            <person name="Blouin N."/>
            <person name="Leonard G."/>
            <person name="Richards T.A."/>
            <person name="Lane C.E."/>
        </authorList>
    </citation>
    <scope>NUCLEOTIDE SEQUENCE [LARGE SCALE GENOMIC DNA]</scope>
    <source>
        <strain evidence="9 10">ATCC 48635</strain>
    </source>
</reference>
<dbReference type="Proteomes" id="UP000243579">
    <property type="component" value="Unassembled WGS sequence"/>
</dbReference>
<dbReference type="GO" id="GO:0005829">
    <property type="term" value="C:cytosol"/>
    <property type="evidence" value="ECO:0007669"/>
    <property type="project" value="UniProtKB-ARBA"/>
</dbReference>
<sequence length="444" mass="48332">MWGAKANLRFLLRPHDVPDQVSGSFRGVDGHELRRTDYDRGVNTFSPEGRLFQVEYAIEAIKMGTTAVGIRTTEGVVLAVEKRITSPLLEPSSIEKIMEVDSHIGAAMSGLTADARTLIDHARVEATNHWFSYNERIRVNALTQAVCDLALSFGEGSDENNHKQKMSRPFGVALLIAGVDDSGPHLFYSDPSGTYLRVHAKAIGSGQQGAQNNLKESYNENMSLADAQKLAIGTLKQHMEEKLSSINVELAVVTAEHGFHVCTIEELDAVIARFDLGRARETAAIIANALQLSVVFDATLREEQYGVLEGHTASEIQADPSLQQAWHDRKAGKADIATESRDAFYARTALGLQRVAHGRGPTDRILVVTHGGFIINCYRYVHGLAPGHPVVRLKLCPHIGNTSVSIVEGSGTEWKKTAKWGSTPHMEAATTDDKELAGHSALVG</sequence>
<dbReference type="CDD" id="cd03753">
    <property type="entry name" value="proteasome_alpha_type_5"/>
    <property type="match status" value="1"/>
</dbReference>
<dbReference type="GO" id="GO:0043161">
    <property type="term" value="P:proteasome-mediated ubiquitin-dependent protein catabolic process"/>
    <property type="evidence" value="ECO:0007669"/>
    <property type="project" value="InterPro"/>
</dbReference>
<dbReference type="PANTHER" id="PTHR11599">
    <property type="entry name" value="PROTEASOME SUBUNIT ALPHA/BETA"/>
    <property type="match status" value="1"/>
</dbReference>
<keyword evidence="10" id="KW-1185">Reference proteome</keyword>
<dbReference type="EMBL" id="JNBR01001384">
    <property type="protein sequence ID" value="OQR88324.1"/>
    <property type="molecule type" value="Genomic_DNA"/>
</dbReference>
<evidence type="ECO:0000256" key="5">
    <source>
        <dbReference type="ARBA" id="ARBA00022942"/>
    </source>
</evidence>
<keyword evidence="4" id="KW-0963">Cytoplasm</keyword>
<dbReference type="Pfam" id="PF10584">
    <property type="entry name" value="Proteasome_A_N"/>
    <property type="match status" value="1"/>
</dbReference>
<dbReference type="STRING" id="1202772.A0A1V9YRC4"/>
<evidence type="ECO:0000256" key="7">
    <source>
        <dbReference type="PROSITE-ProRule" id="PRU00808"/>
    </source>
</evidence>
<comment type="similarity">
    <text evidence="7">Belongs to the peptidase T1A family.</text>
</comment>
<dbReference type="Gene3D" id="3.40.50.1240">
    <property type="entry name" value="Phosphoglycerate mutase-like"/>
    <property type="match status" value="1"/>
</dbReference>
<evidence type="ECO:0000256" key="6">
    <source>
        <dbReference type="ARBA" id="ARBA00023242"/>
    </source>
</evidence>
<evidence type="ECO:0000259" key="8">
    <source>
        <dbReference type="PROSITE" id="PS00388"/>
    </source>
</evidence>